<reference evidence="2" key="2">
    <citation type="submission" date="2019-10" db="EMBL/GenBank/DDBJ databases">
        <title>A de novo genome assembly of a pear dwarfing rootstock.</title>
        <authorList>
            <person name="Wang F."/>
            <person name="Wang J."/>
            <person name="Li S."/>
            <person name="Zhang Y."/>
            <person name="Fang M."/>
            <person name="Ma L."/>
            <person name="Zhao Y."/>
            <person name="Jiang S."/>
        </authorList>
    </citation>
    <scope>NUCLEOTIDE SEQUENCE [LARGE SCALE GENOMIC DNA]</scope>
</reference>
<reference evidence="1 2" key="1">
    <citation type="submission" date="2019-09" db="EMBL/GenBank/DDBJ databases">
        <authorList>
            <person name="Ou C."/>
        </authorList>
    </citation>
    <scope>NUCLEOTIDE SEQUENCE [LARGE SCALE GENOMIC DNA]</scope>
    <source>
        <strain evidence="1">S2</strain>
        <tissue evidence="1">Leaf</tissue>
    </source>
</reference>
<proteinExistence type="predicted"/>
<comment type="caution">
    <text evidence="1">The sequence shown here is derived from an EMBL/GenBank/DDBJ whole genome shotgun (WGS) entry which is preliminary data.</text>
</comment>
<sequence length="93" mass="10231">MGPKPDRPEFELDSSAVVDFPQPKMELNNIKRQQSRRAPGLMFPVTEGTTRASWLLLLGSLVVRRGVGGGGGDGLEQRRRLCIAGKARGVAWW</sequence>
<dbReference type="AlphaFoldDB" id="A0A5N5I7S0"/>
<evidence type="ECO:0000313" key="2">
    <source>
        <dbReference type="Proteomes" id="UP000327157"/>
    </source>
</evidence>
<evidence type="ECO:0000313" key="1">
    <source>
        <dbReference type="EMBL" id="KAB2636216.1"/>
    </source>
</evidence>
<reference evidence="1 2" key="3">
    <citation type="submission" date="2019-11" db="EMBL/GenBank/DDBJ databases">
        <title>A de novo genome assembly of a pear dwarfing rootstock.</title>
        <authorList>
            <person name="Wang F."/>
            <person name="Wang J."/>
            <person name="Li S."/>
            <person name="Zhang Y."/>
            <person name="Fang M."/>
            <person name="Ma L."/>
            <person name="Zhao Y."/>
            <person name="Jiang S."/>
        </authorList>
    </citation>
    <scope>NUCLEOTIDE SEQUENCE [LARGE SCALE GENOMIC DNA]</scope>
    <source>
        <strain evidence="1">S2</strain>
        <tissue evidence="1">Leaf</tissue>
    </source>
</reference>
<organism evidence="1 2">
    <name type="scientific">Pyrus ussuriensis x Pyrus communis</name>
    <dbReference type="NCBI Taxonomy" id="2448454"/>
    <lineage>
        <taxon>Eukaryota</taxon>
        <taxon>Viridiplantae</taxon>
        <taxon>Streptophyta</taxon>
        <taxon>Embryophyta</taxon>
        <taxon>Tracheophyta</taxon>
        <taxon>Spermatophyta</taxon>
        <taxon>Magnoliopsida</taxon>
        <taxon>eudicotyledons</taxon>
        <taxon>Gunneridae</taxon>
        <taxon>Pentapetalae</taxon>
        <taxon>rosids</taxon>
        <taxon>fabids</taxon>
        <taxon>Rosales</taxon>
        <taxon>Rosaceae</taxon>
        <taxon>Amygdaloideae</taxon>
        <taxon>Maleae</taxon>
        <taxon>Pyrus</taxon>
    </lineage>
</organism>
<protein>
    <submittedName>
        <fullName evidence="1">Glutaredoxin-C6-like</fullName>
    </submittedName>
</protein>
<name>A0A5N5I7S0_9ROSA</name>
<accession>A0A5N5I7S0</accession>
<keyword evidence="2" id="KW-1185">Reference proteome</keyword>
<dbReference type="Proteomes" id="UP000327157">
    <property type="component" value="Chromosome 5"/>
</dbReference>
<dbReference type="EMBL" id="SMOL01000004">
    <property type="protein sequence ID" value="KAB2636216.1"/>
    <property type="molecule type" value="Genomic_DNA"/>
</dbReference>
<gene>
    <name evidence="1" type="ORF">D8674_026750</name>
</gene>